<evidence type="ECO:0000256" key="4">
    <source>
        <dbReference type="SAM" id="Phobius"/>
    </source>
</evidence>
<proteinExistence type="predicted"/>
<keyword evidence="6" id="KW-1185">Reference proteome</keyword>
<keyword evidence="4" id="KW-1133">Transmembrane helix</keyword>
<sequence length="151" mass="15591">MGQVIGHVGSRVGALVDGQLPAEESERLWVHVHGCRRCRASVEREGWVKMQLAGLASSWPASAPLGLRQGLATPAARTPAPVPASPQRSSTDHRGLVTVAVLGAGSIGAAMVGVIALSVTANGPDPARRVTTSFETSTISTLPARARTTEP</sequence>
<accession>A0A3A5HAW5</accession>
<keyword evidence="1" id="KW-0805">Transcription regulation</keyword>
<evidence type="ECO:0000256" key="3">
    <source>
        <dbReference type="SAM" id="MobiDB-lite"/>
    </source>
</evidence>
<comment type="caution">
    <text evidence="5">The sequence shown here is derived from an EMBL/GenBank/DDBJ whole genome shotgun (WGS) entry which is preliminary data.</text>
</comment>
<evidence type="ECO:0000313" key="6">
    <source>
        <dbReference type="Proteomes" id="UP000276542"/>
    </source>
</evidence>
<dbReference type="Proteomes" id="UP000276542">
    <property type="component" value="Unassembled WGS sequence"/>
</dbReference>
<reference evidence="6" key="1">
    <citation type="submission" date="2018-09" db="EMBL/GenBank/DDBJ databases">
        <authorList>
            <person name="Zhu H."/>
        </authorList>
    </citation>
    <scope>NUCLEOTIDE SEQUENCE [LARGE SCALE GENOMIC DNA]</scope>
    <source>
        <strain evidence="6">K1W22B-1</strain>
    </source>
</reference>
<keyword evidence="2" id="KW-0804">Transcription</keyword>
<gene>
    <name evidence="5" type="ORF">D4739_02340</name>
</gene>
<feature type="compositionally biased region" description="Polar residues" evidence="3">
    <location>
        <begin position="130"/>
        <end position="141"/>
    </location>
</feature>
<feature type="region of interest" description="Disordered" evidence="3">
    <location>
        <begin position="128"/>
        <end position="151"/>
    </location>
</feature>
<name>A0A3A5HAW5_9ACTN</name>
<evidence type="ECO:0000256" key="2">
    <source>
        <dbReference type="ARBA" id="ARBA00023163"/>
    </source>
</evidence>
<protein>
    <submittedName>
        <fullName evidence="5">Zf-HC2 domain-containing protein</fullName>
    </submittedName>
</protein>
<organism evidence="5 6">
    <name type="scientific">Nocardioides cavernaquae</name>
    <dbReference type="NCBI Taxonomy" id="2321396"/>
    <lineage>
        <taxon>Bacteria</taxon>
        <taxon>Bacillati</taxon>
        <taxon>Actinomycetota</taxon>
        <taxon>Actinomycetes</taxon>
        <taxon>Propionibacteriales</taxon>
        <taxon>Nocardioidaceae</taxon>
        <taxon>Nocardioides</taxon>
    </lineage>
</organism>
<dbReference type="Gene3D" id="1.10.10.1320">
    <property type="entry name" value="Anti-sigma factor, zinc-finger domain"/>
    <property type="match status" value="1"/>
</dbReference>
<dbReference type="OrthoDB" id="3743969at2"/>
<evidence type="ECO:0000256" key="1">
    <source>
        <dbReference type="ARBA" id="ARBA00023015"/>
    </source>
</evidence>
<feature type="transmembrane region" description="Helical" evidence="4">
    <location>
        <begin position="96"/>
        <end position="119"/>
    </location>
</feature>
<keyword evidence="4" id="KW-0472">Membrane</keyword>
<dbReference type="EMBL" id="QYRP01000002">
    <property type="protein sequence ID" value="RJS45180.1"/>
    <property type="molecule type" value="Genomic_DNA"/>
</dbReference>
<dbReference type="RefSeq" id="WP_120059081.1">
    <property type="nucleotide sequence ID" value="NZ_QYRP01000002.1"/>
</dbReference>
<keyword evidence="4" id="KW-0812">Transmembrane</keyword>
<evidence type="ECO:0000313" key="5">
    <source>
        <dbReference type="EMBL" id="RJS45180.1"/>
    </source>
</evidence>
<dbReference type="InterPro" id="IPR041916">
    <property type="entry name" value="Anti_sigma_zinc_sf"/>
</dbReference>
<dbReference type="AlphaFoldDB" id="A0A3A5HAW5"/>